<dbReference type="Proteomes" id="UP000184096">
    <property type="component" value="Chromosome I"/>
</dbReference>
<dbReference type="PROSITE" id="PS51257">
    <property type="entry name" value="PROKAR_LIPOPROTEIN"/>
    <property type="match status" value="1"/>
</dbReference>
<reference evidence="2" key="1">
    <citation type="submission" date="2016-11" db="EMBL/GenBank/DDBJ databases">
        <authorList>
            <person name="Varghese N."/>
            <person name="Submissions S."/>
        </authorList>
    </citation>
    <scope>NUCLEOTIDE SEQUENCE [LARGE SCALE GENOMIC DNA]</scope>
    <source>
        <strain evidence="2">GAS401</strain>
    </source>
</reference>
<keyword evidence="2" id="KW-1185">Reference proteome</keyword>
<sequence>MRHSRIGQASVAVMVRHKRTALALAVSAVALLSGCGGTTVNNPFSTAPPPQEDLPTLTDRFDQLFGGRGKVSETATDGTEVDCPVVRIRAGASTYGVAPPGKQPVASELNYQATITRTARDCRRTTSGQITARIGVQGRVIAGPAGAPASVEVPLRVAIVQAGVNERVLMTKVYRTTVGMTEGGGAFSVVGEDLVFNMPQTLTSDSYVFYVGFDPQAVTPAAPSRRR</sequence>
<accession>A0A1M7TM86</accession>
<dbReference type="RefSeq" id="WP_244553230.1">
    <property type="nucleotide sequence ID" value="NZ_LT670849.1"/>
</dbReference>
<evidence type="ECO:0000313" key="2">
    <source>
        <dbReference type="Proteomes" id="UP000184096"/>
    </source>
</evidence>
<organism evidence="1 2">
    <name type="scientific">Bradyrhizobium erythrophlei</name>
    <dbReference type="NCBI Taxonomy" id="1437360"/>
    <lineage>
        <taxon>Bacteria</taxon>
        <taxon>Pseudomonadati</taxon>
        <taxon>Pseudomonadota</taxon>
        <taxon>Alphaproteobacteria</taxon>
        <taxon>Hyphomicrobiales</taxon>
        <taxon>Nitrobacteraceae</taxon>
        <taxon>Bradyrhizobium</taxon>
    </lineage>
</organism>
<dbReference type="EMBL" id="LT670849">
    <property type="protein sequence ID" value="SHN71743.1"/>
    <property type="molecule type" value="Genomic_DNA"/>
</dbReference>
<name>A0A1M7TM86_9BRAD</name>
<protein>
    <recommendedName>
        <fullName evidence="3">Lipoprotein</fullName>
    </recommendedName>
</protein>
<dbReference type="AlphaFoldDB" id="A0A1M7TM86"/>
<proteinExistence type="predicted"/>
<gene>
    <name evidence="1" type="ORF">SAMN05444170_2098</name>
</gene>
<evidence type="ECO:0008006" key="3">
    <source>
        <dbReference type="Google" id="ProtNLM"/>
    </source>
</evidence>
<evidence type="ECO:0000313" key="1">
    <source>
        <dbReference type="EMBL" id="SHN71743.1"/>
    </source>
</evidence>